<sequence>MEILEEVVMPNNTGKSFIVKKGQRIRISAETIVDCVVFNLDNLRERFDQARTIVHNGKIFISTGDKLYSKLLNRPMMTIVEDTYT</sequence>
<evidence type="ECO:0000259" key="1">
    <source>
        <dbReference type="Pfam" id="PF09347"/>
    </source>
</evidence>
<feature type="domain" description="DUF1989" evidence="1">
    <location>
        <begin position="9"/>
        <end position="83"/>
    </location>
</feature>
<dbReference type="Pfam" id="PF09347">
    <property type="entry name" value="DUF1989"/>
    <property type="match status" value="1"/>
</dbReference>
<dbReference type="EMBL" id="BARV01025502">
    <property type="protein sequence ID" value="GAI44891.1"/>
    <property type="molecule type" value="Genomic_DNA"/>
</dbReference>
<proteinExistence type="predicted"/>
<dbReference type="AlphaFoldDB" id="X1PQU4"/>
<feature type="non-terminal residue" evidence="2">
    <location>
        <position position="85"/>
    </location>
</feature>
<name>X1PQU4_9ZZZZ</name>
<comment type="caution">
    <text evidence="2">The sequence shown here is derived from an EMBL/GenBank/DDBJ whole genome shotgun (WGS) entry which is preliminary data.</text>
</comment>
<organism evidence="2">
    <name type="scientific">marine sediment metagenome</name>
    <dbReference type="NCBI Taxonomy" id="412755"/>
    <lineage>
        <taxon>unclassified sequences</taxon>
        <taxon>metagenomes</taxon>
        <taxon>ecological metagenomes</taxon>
    </lineage>
</organism>
<dbReference type="InterPro" id="IPR018959">
    <property type="entry name" value="DUF1989"/>
</dbReference>
<gene>
    <name evidence="2" type="ORF">S06H3_41392</name>
</gene>
<accession>X1PQU4</accession>
<evidence type="ECO:0000313" key="2">
    <source>
        <dbReference type="EMBL" id="GAI44891.1"/>
    </source>
</evidence>
<dbReference type="PANTHER" id="PTHR31527:SF0">
    <property type="entry name" value="RE64534P"/>
    <property type="match status" value="1"/>
</dbReference>
<protein>
    <recommendedName>
        <fullName evidence="1">DUF1989 domain-containing protein</fullName>
    </recommendedName>
</protein>
<reference evidence="2" key="1">
    <citation type="journal article" date="2014" name="Front. Microbiol.">
        <title>High frequency of phylogenetically diverse reductive dehalogenase-homologous genes in deep subseafloor sedimentary metagenomes.</title>
        <authorList>
            <person name="Kawai M."/>
            <person name="Futagami T."/>
            <person name="Toyoda A."/>
            <person name="Takaki Y."/>
            <person name="Nishi S."/>
            <person name="Hori S."/>
            <person name="Arai W."/>
            <person name="Tsubouchi T."/>
            <person name="Morono Y."/>
            <person name="Uchiyama I."/>
            <person name="Ito T."/>
            <person name="Fujiyama A."/>
            <person name="Inagaki F."/>
            <person name="Takami H."/>
        </authorList>
    </citation>
    <scope>NUCLEOTIDE SEQUENCE</scope>
    <source>
        <strain evidence="2">Expedition CK06-06</strain>
    </source>
</reference>
<dbReference type="PANTHER" id="PTHR31527">
    <property type="entry name" value="RE64534P"/>
    <property type="match status" value="1"/>
</dbReference>